<accession>A0A165AJU8</accession>
<dbReference type="EMBL" id="LRGB01000568">
    <property type="protein sequence ID" value="KZS17777.1"/>
    <property type="molecule type" value="Genomic_DNA"/>
</dbReference>
<protein>
    <submittedName>
        <fullName evidence="2">Uncharacterized protein</fullName>
    </submittedName>
</protein>
<comment type="caution">
    <text evidence="2">The sequence shown here is derived from an EMBL/GenBank/DDBJ whole genome shotgun (WGS) entry which is preliminary data.</text>
</comment>
<organism evidence="2 3">
    <name type="scientific">Daphnia magna</name>
    <dbReference type="NCBI Taxonomy" id="35525"/>
    <lineage>
        <taxon>Eukaryota</taxon>
        <taxon>Metazoa</taxon>
        <taxon>Ecdysozoa</taxon>
        <taxon>Arthropoda</taxon>
        <taxon>Crustacea</taxon>
        <taxon>Branchiopoda</taxon>
        <taxon>Diplostraca</taxon>
        <taxon>Cladocera</taxon>
        <taxon>Anomopoda</taxon>
        <taxon>Daphniidae</taxon>
        <taxon>Daphnia</taxon>
    </lineage>
</organism>
<feature type="compositionally biased region" description="Polar residues" evidence="1">
    <location>
        <begin position="23"/>
        <end position="33"/>
    </location>
</feature>
<feature type="compositionally biased region" description="Acidic residues" evidence="1">
    <location>
        <begin position="143"/>
        <end position="153"/>
    </location>
</feature>
<evidence type="ECO:0000313" key="3">
    <source>
        <dbReference type="Proteomes" id="UP000076858"/>
    </source>
</evidence>
<reference evidence="2 3" key="1">
    <citation type="submission" date="2016-03" db="EMBL/GenBank/DDBJ databases">
        <title>EvidentialGene: Evidence-directed Construction of Genes on Genomes.</title>
        <authorList>
            <person name="Gilbert D.G."/>
            <person name="Choi J.-H."/>
            <person name="Mockaitis K."/>
            <person name="Colbourne J."/>
            <person name="Pfrender M."/>
        </authorList>
    </citation>
    <scope>NUCLEOTIDE SEQUENCE [LARGE SCALE GENOMIC DNA]</scope>
    <source>
        <strain evidence="2 3">Xinb3</strain>
        <tissue evidence="2">Complete organism</tissue>
    </source>
</reference>
<feature type="compositionally biased region" description="Polar residues" evidence="1">
    <location>
        <begin position="58"/>
        <end position="68"/>
    </location>
</feature>
<feature type="region of interest" description="Disordered" evidence="1">
    <location>
        <begin position="1"/>
        <end position="155"/>
    </location>
</feature>
<proteinExistence type="predicted"/>
<sequence length="306" mass="33305">MDSDEGNDVSTEGEGSGDVANEEINQYQTTPVQQDARVVSDEGDDASAETEISRDITNRTSPVEQSIVESEERSNVSTDSEVSGSKHGVKMNTESQTESVEQDVDLVTESGEGNTTSAEVEVNNGALSDNREDVNKTSAELAQDSDEKDESSLEVDVSKLPDIKRLLTDVGESSTEAEDKTAAVQSESHVLFPDIEKLFKLDVDNQTAAPARSTNQTLIEEANKKKEVNMKIRELLTNPKVQERLQERLQAIDGRLKDSKSARVKRLIEKYLAALAKLSPSSNSATSFSFSVLLPLMATCLLLGFS</sequence>
<name>A0A165AJU8_9CRUS</name>
<dbReference type="AlphaFoldDB" id="A0A165AJU8"/>
<dbReference type="OrthoDB" id="6376523at2759"/>
<gene>
    <name evidence="2" type="ORF">APZ42_015759</name>
</gene>
<evidence type="ECO:0000256" key="1">
    <source>
        <dbReference type="SAM" id="MobiDB-lite"/>
    </source>
</evidence>
<dbReference type="Proteomes" id="UP000076858">
    <property type="component" value="Unassembled WGS sequence"/>
</dbReference>
<evidence type="ECO:0000313" key="2">
    <source>
        <dbReference type="EMBL" id="KZS17777.1"/>
    </source>
</evidence>
<keyword evidence="3" id="KW-1185">Reference proteome</keyword>